<name>A0A0B7MYP3_9FUNG</name>
<dbReference type="GO" id="GO:0004792">
    <property type="term" value="F:thiosulfate-cyanide sulfurtransferase activity"/>
    <property type="evidence" value="ECO:0007669"/>
    <property type="project" value="TreeGrafter"/>
</dbReference>
<dbReference type="InterPro" id="IPR001763">
    <property type="entry name" value="Rhodanese-like_dom"/>
</dbReference>
<evidence type="ECO:0000256" key="4">
    <source>
        <dbReference type="ARBA" id="ARBA00022737"/>
    </source>
</evidence>
<organism evidence="6 7">
    <name type="scientific">Parasitella parasitica</name>
    <dbReference type="NCBI Taxonomy" id="35722"/>
    <lineage>
        <taxon>Eukaryota</taxon>
        <taxon>Fungi</taxon>
        <taxon>Fungi incertae sedis</taxon>
        <taxon>Mucoromycota</taxon>
        <taxon>Mucoromycotina</taxon>
        <taxon>Mucoromycetes</taxon>
        <taxon>Mucorales</taxon>
        <taxon>Mucorineae</taxon>
        <taxon>Mucoraceae</taxon>
        <taxon>Parasitella</taxon>
    </lineage>
</organism>
<dbReference type="EMBL" id="LN725636">
    <property type="protein sequence ID" value="CEP11151.1"/>
    <property type="molecule type" value="Genomic_DNA"/>
</dbReference>
<sequence>MASPAQQIRSFGSLVSSKELKSALPSVKILDGSWHMPNTNRDPYQEFLDKRIAGSQFFGIDTIKDTSSDLPHMLPSPDKFADAVGKMGISQDDHVVVYDTAGVFSACRVYWTFKAFGHESVSVLNGGLPSWERVDGPLETGTPDSVEPKVYKVPCVNKDIVRDYQAVLSNARNIRDGKEGAQVLDARPYARFTGEAPEPRVGLSSGHMPGSISIAFNEVVESGEMLNDDKLRILFESKGIDIDKEIIASCGSGITASILYLALERIGARKLAVYDGSWTEYAAKDDSLIIKGK</sequence>
<gene>
    <name evidence="6" type="primary">PARPA_04953.1 scaffold 15694</name>
</gene>
<dbReference type="AlphaFoldDB" id="A0A0B7MYP3"/>
<dbReference type="InterPro" id="IPR045078">
    <property type="entry name" value="TST/MPST-like"/>
</dbReference>
<protein>
    <recommendedName>
        <fullName evidence="5">Rhodanese domain-containing protein</fullName>
    </recommendedName>
</protein>
<reference evidence="6 7" key="1">
    <citation type="submission" date="2014-09" db="EMBL/GenBank/DDBJ databases">
        <authorList>
            <person name="Ellenberger Sabrina"/>
        </authorList>
    </citation>
    <scope>NUCLEOTIDE SEQUENCE [LARGE SCALE GENOMIC DNA]</scope>
    <source>
        <strain evidence="6 7">CBS 412.66</strain>
    </source>
</reference>
<dbReference type="InterPro" id="IPR036873">
    <property type="entry name" value="Rhodanese-like_dom_sf"/>
</dbReference>
<comment type="subcellular location">
    <subcellularLocation>
        <location evidence="1">Cytoplasm</location>
    </subcellularLocation>
</comment>
<dbReference type="FunFam" id="3.40.250.10:FF:000001">
    <property type="entry name" value="Sulfurtransferase"/>
    <property type="match status" value="1"/>
</dbReference>
<dbReference type="CDD" id="cd01448">
    <property type="entry name" value="TST_Repeat_1"/>
    <property type="match status" value="1"/>
</dbReference>
<dbReference type="Pfam" id="PF00581">
    <property type="entry name" value="Rhodanese"/>
    <property type="match status" value="2"/>
</dbReference>
<dbReference type="CDD" id="cd01449">
    <property type="entry name" value="TST_Repeat_2"/>
    <property type="match status" value="1"/>
</dbReference>
<accession>A0A0B7MYP3</accession>
<dbReference type="GO" id="GO:0005739">
    <property type="term" value="C:mitochondrion"/>
    <property type="evidence" value="ECO:0007669"/>
    <property type="project" value="TreeGrafter"/>
</dbReference>
<feature type="domain" description="Rhodanese" evidence="5">
    <location>
        <begin position="177"/>
        <end position="290"/>
    </location>
</feature>
<proteinExistence type="predicted"/>
<keyword evidence="4" id="KW-0677">Repeat</keyword>
<dbReference type="STRING" id="35722.A0A0B7MYP3"/>
<evidence type="ECO:0000256" key="1">
    <source>
        <dbReference type="ARBA" id="ARBA00004496"/>
    </source>
</evidence>
<dbReference type="PANTHER" id="PTHR11364">
    <property type="entry name" value="THIOSULFATE SULFERTANSFERASE"/>
    <property type="match status" value="1"/>
</dbReference>
<dbReference type="SUPFAM" id="SSF52821">
    <property type="entry name" value="Rhodanese/Cell cycle control phosphatase"/>
    <property type="match status" value="2"/>
</dbReference>
<dbReference type="FunFam" id="3.40.250.10:FF:000015">
    <property type="entry name" value="Sulfurtransferase"/>
    <property type="match status" value="1"/>
</dbReference>
<dbReference type="PROSITE" id="PS50206">
    <property type="entry name" value="RHODANESE_3"/>
    <property type="match status" value="2"/>
</dbReference>
<keyword evidence="2" id="KW-0963">Cytoplasm</keyword>
<evidence type="ECO:0000256" key="2">
    <source>
        <dbReference type="ARBA" id="ARBA00022490"/>
    </source>
</evidence>
<dbReference type="Gene3D" id="3.40.250.10">
    <property type="entry name" value="Rhodanese-like domain"/>
    <property type="match status" value="2"/>
</dbReference>
<feature type="domain" description="Rhodanese" evidence="5">
    <location>
        <begin position="23"/>
        <end position="140"/>
    </location>
</feature>
<keyword evidence="7" id="KW-1185">Reference proteome</keyword>
<dbReference type="SMART" id="SM00450">
    <property type="entry name" value="RHOD"/>
    <property type="match status" value="2"/>
</dbReference>
<evidence type="ECO:0000313" key="6">
    <source>
        <dbReference type="EMBL" id="CEP11151.1"/>
    </source>
</evidence>
<evidence type="ECO:0000256" key="3">
    <source>
        <dbReference type="ARBA" id="ARBA00022679"/>
    </source>
</evidence>
<evidence type="ECO:0000313" key="7">
    <source>
        <dbReference type="Proteomes" id="UP000054107"/>
    </source>
</evidence>
<keyword evidence="3" id="KW-0808">Transferase</keyword>
<dbReference type="PANTHER" id="PTHR11364:SF27">
    <property type="entry name" value="SULFURTRANSFERASE"/>
    <property type="match status" value="1"/>
</dbReference>
<evidence type="ECO:0000259" key="5">
    <source>
        <dbReference type="PROSITE" id="PS50206"/>
    </source>
</evidence>
<dbReference type="OrthoDB" id="270167at2759"/>
<dbReference type="Proteomes" id="UP000054107">
    <property type="component" value="Unassembled WGS sequence"/>
</dbReference>